<keyword evidence="1" id="KW-0472">Membrane</keyword>
<dbReference type="GO" id="GO:0016758">
    <property type="term" value="F:hexosyltransferase activity"/>
    <property type="evidence" value="ECO:0007669"/>
    <property type="project" value="TreeGrafter"/>
</dbReference>
<dbReference type="PANTHER" id="PTHR45947">
    <property type="entry name" value="SULFOQUINOVOSYL TRANSFERASE SQD2"/>
    <property type="match status" value="1"/>
</dbReference>
<evidence type="ECO:0000256" key="1">
    <source>
        <dbReference type="SAM" id="Phobius"/>
    </source>
</evidence>
<keyword evidence="4" id="KW-1185">Reference proteome</keyword>
<dbReference type="AlphaFoldDB" id="A0A841RPN9"/>
<evidence type="ECO:0000259" key="2">
    <source>
        <dbReference type="Pfam" id="PF00534"/>
    </source>
</evidence>
<dbReference type="PANTHER" id="PTHR45947:SF3">
    <property type="entry name" value="SULFOQUINOVOSYL TRANSFERASE SQD2"/>
    <property type="match status" value="1"/>
</dbReference>
<organism evidence="3 4">
    <name type="scientific">Gracilibacillus halotolerans</name>
    <dbReference type="NCBI Taxonomy" id="74386"/>
    <lineage>
        <taxon>Bacteria</taxon>
        <taxon>Bacillati</taxon>
        <taxon>Bacillota</taxon>
        <taxon>Bacilli</taxon>
        <taxon>Bacillales</taxon>
        <taxon>Bacillaceae</taxon>
        <taxon>Gracilibacillus</taxon>
    </lineage>
</organism>
<evidence type="ECO:0000313" key="3">
    <source>
        <dbReference type="EMBL" id="MBB6513593.1"/>
    </source>
</evidence>
<name>A0A841RPN9_9BACI</name>
<feature type="transmembrane region" description="Helical" evidence="1">
    <location>
        <begin position="113"/>
        <end position="134"/>
    </location>
</feature>
<proteinExistence type="predicted"/>
<dbReference type="CDD" id="cd03794">
    <property type="entry name" value="GT4_WbuB-like"/>
    <property type="match status" value="1"/>
</dbReference>
<sequence length="398" mass="46435">MTRKKVLMLTQNFYPAIGSAGNRMKNIFQLLLRHDIDIEVLTIEPSYPNKNMYKDRMFWDDEEVNQLSNRITRIPIKSRKFTNRLVSRLFFYLEIMYRFLIELWKRRKDNIDYIYVSTPPIFIVLSAFFGTKLIKNKLILEVRDLWPDSLTGVRAFDNKMIIGFFRFLEKKMYAKADTIVINSIGFKSHIESKLKKTKPIVYLPNGPREKEITISEDIRDGFRVVYAGNLGMAQDIDRLKELASLLDKNEIHFDVLGYGMKKNEFQDFIQNENLTYVNLHEPTTRAKSLNLIRNSHVSIAFLNDEEVFSTVLPGKVLDYMTCQTPIVAGVKGVAANIIHQHQTGYAIETTELAPIVEKVLELRENPELLSTMKKNCLKVIQDEFLWEHNIEKIVDIIK</sequence>
<gene>
    <name evidence="3" type="ORF">GGQ92_002407</name>
</gene>
<dbReference type="Pfam" id="PF00534">
    <property type="entry name" value="Glycos_transf_1"/>
    <property type="match status" value="1"/>
</dbReference>
<protein>
    <recommendedName>
        <fullName evidence="2">Glycosyl transferase family 1 domain-containing protein</fullName>
    </recommendedName>
</protein>
<dbReference type="InterPro" id="IPR050194">
    <property type="entry name" value="Glycosyltransferase_grp1"/>
</dbReference>
<dbReference type="InterPro" id="IPR001296">
    <property type="entry name" value="Glyco_trans_1"/>
</dbReference>
<keyword evidence="1" id="KW-0812">Transmembrane</keyword>
<evidence type="ECO:0000313" key="4">
    <source>
        <dbReference type="Proteomes" id="UP000572212"/>
    </source>
</evidence>
<keyword evidence="1" id="KW-1133">Transmembrane helix</keyword>
<reference evidence="3 4" key="1">
    <citation type="submission" date="2020-08" db="EMBL/GenBank/DDBJ databases">
        <title>Genomic Encyclopedia of Type Strains, Phase IV (KMG-IV): sequencing the most valuable type-strain genomes for metagenomic binning, comparative biology and taxonomic classification.</title>
        <authorList>
            <person name="Goeker M."/>
        </authorList>
    </citation>
    <scope>NUCLEOTIDE SEQUENCE [LARGE SCALE GENOMIC DNA]</scope>
    <source>
        <strain evidence="3 4">DSM 11805</strain>
    </source>
</reference>
<comment type="caution">
    <text evidence="3">The sequence shown here is derived from an EMBL/GenBank/DDBJ whole genome shotgun (WGS) entry which is preliminary data.</text>
</comment>
<dbReference type="EMBL" id="JACHON010000014">
    <property type="protein sequence ID" value="MBB6513593.1"/>
    <property type="molecule type" value="Genomic_DNA"/>
</dbReference>
<dbReference type="Proteomes" id="UP000572212">
    <property type="component" value="Unassembled WGS sequence"/>
</dbReference>
<feature type="domain" description="Glycosyl transferase family 1" evidence="2">
    <location>
        <begin position="220"/>
        <end position="375"/>
    </location>
</feature>
<accession>A0A841RPN9</accession>
<dbReference type="Gene3D" id="3.40.50.2000">
    <property type="entry name" value="Glycogen Phosphorylase B"/>
    <property type="match status" value="2"/>
</dbReference>
<dbReference type="SUPFAM" id="SSF53756">
    <property type="entry name" value="UDP-Glycosyltransferase/glycogen phosphorylase"/>
    <property type="match status" value="1"/>
</dbReference>
<dbReference type="RefSeq" id="WP_184249059.1">
    <property type="nucleotide sequence ID" value="NZ_BAAACU010000006.1"/>
</dbReference>